<dbReference type="CDD" id="cd01300">
    <property type="entry name" value="YtcJ_like"/>
    <property type="match status" value="1"/>
</dbReference>
<dbReference type="PANTHER" id="PTHR22642">
    <property type="entry name" value="IMIDAZOLONEPROPIONASE"/>
    <property type="match status" value="1"/>
</dbReference>
<dbReference type="InterPro" id="IPR033932">
    <property type="entry name" value="YtcJ-like"/>
</dbReference>
<evidence type="ECO:0000313" key="3">
    <source>
        <dbReference type="Proteomes" id="UP000308230"/>
    </source>
</evidence>
<dbReference type="Pfam" id="PF07969">
    <property type="entry name" value="Amidohydro_3"/>
    <property type="match status" value="1"/>
</dbReference>
<dbReference type="RefSeq" id="WP_138122614.1">
    <property type="nucleotide sequence ID" value="NZ_SWLG01000001.1"/>
</dbReference>
<accession>A0A5R9F5S4</accession>
<keyword evidence="2" id="KW-0378">Hydrolase</keyword>
<evidence type="ECO:0000259" key="1">
    <source>
        <dbReference type="Pfam" id="PF07969"/>
    </source>
</evidence>
<dbReference type="InterPro" id="IPR013108">
    <property type="entry name" value="Amidohydro_3"/>
</dbReference>
<dbReference type="PANTHER" id="PTHR22642:SF2">
    <property type="entry name" value="PROTEIN LONG AFTER FAR-RED 3"/>
    <property type="match status" value="1"/>
</dbReference>
<dbReference type="AlphaFoldDB" id="A0A5R9F5S4"/>
<comment type="caution">
    <text evidence="2">The sequence shown here is derived from an EMBL/GenBank/DDBJ whole genome shotgun (WGS) entry which is preliminary data.</text>
</comment>
<proteinExistence type="predicted"/>
<dbReference type="InterPro" id="IPR032466">
    <property type="entry name" value="Metal_Hydrolase"/>
</dbReference>
<dbReference type="Proteomes" id="UP000308230">
    <property type="component" value="Unassembled WGS sequence"/>
</dbReference>
<dbReference type="OrthoDB" id="9767366at2"/>
<evidence type="ECO:0000313" key="2">
    <source>
        <dbReference type="EMBL" id="TLS39102.1"/>
    </source>
</evidence>
<dbReference type="SUPFAM" id="SSF51556">
    <property type="entry name" value="Metallo-dependent hydrolases"/>
    <property type="match status" value="1"/>
</dbReference>
<reference evidence="2 3" key="1">
    <citation type="submission" date="2019-04" db="EMBL/GenBank/DDBJ databases">
        <title>Bacillus caeni sp. nov., a bacterium isolated from mangrove sediment.</title>
        <authorList>
            <person name="Huang H."/>
            <person name="Mo K."/>
            <person name="Hu Y."/>
        </authorList>
    </citation>
    <scope>NUCLEOTIDE SEQUENCE [LARGE SCALE GENOMIC DNA]</scope>
    <source>
        <strain evidence="2 3">HB172195</strain>
    </source>
</reference>
<dbReference type="InterPro" id="IPR011059">
    <property type="entry name" value="Metal-dep_hydrolase_composite"/>
</dbReference>
<dbReference type="GO" id="GO:0016810">
    <property type="term" value="F:hydrolase activity, acting on carbon-nitrogen (but not peptide) bonds"/>
    <property type="evidence" value="ECO:0007669"/>
    <property type="project" value="InterPro"/>
</dbReference>
<gene>
    <name evidence="2" type="ORF">FCL54_01975</name>
</gene>
<feature type="domain" description="Amidohydrolase 3" evidence="1">
    <location>
        <begin position="50"/>
        <end position="525"/>
    </location>
</feature>
<sequence length="530" mass="59065">MATLWHGGTIYTMAKENETVNSVLVEQGKIIKTGKKEELEKLFADKIEHVIDLGNKVMYPGFVDSHLHVIGHGEKLLRLNLSEVSTAERMKELLKEKIADLQPGDWIIGEGWNENNFPDRKIFHLDELDEIAPENPMMLTRVCRHAILANSFALELAGITEETSDPSGGVILRDYNGKATGYLLDTAQDIVKQAIPEVSESYIKHALQTSVDDLLKMGLVGGHTEDLNYYGGFKRTYDAFTDVLNGSKKFRAHLLVHHEVVDDMVAESLGYGSGTETVELGAMKIFADGALGGRTALLSKPYNDSPETSGVAIHSLDELKGLVKKARKNGMPVAIHTIGDLAMEYALDAIEAYPITEDKRDRVIHGQILREDLIERLSKLPVVVDIQPRFVPSDFPWVVERLGTWRMDYSYAWKTMIQNNVHCAGGSDAPIEPADPLLGIHAAITRKSPGETHEGYYPEEKLTAYEAIELFTKGSAFAICKEHERGIIKEGFDADFTVLDQDLFKIEPDEILDTNVEMTIVDGTIQYKRN</sequence>
<dbReference type="SUPFAM" id="SSF51338">
    <property type="entry name" value="Composite domain of metallo-dependent hydrolases"/>
    <property type="match status" value="1"/>
</dbReference>
<protein>
    <submittedName>
        <fullName evidence="2">Amidohydrolase</fullName>
    </submittedName>
</protein>
<dbReference type="Gene3D" id="3.10.310.70">
    <property type="match status" value="1"/>
</dbReference>
<dbReference type="EMBL" id="SWLG01000001">
    <property type="protein sequence ID" value="TLS39102.1"/>
    <property type="molecule type" value="Genomic_DNA"/>
</dbReference>
<dbReference type="Gene3D" id="3.20.20.140">
    <property type="entry name" value="Metal-dependent hydrolases"/>
    <property type="match status" value="1"/>
</dbReference>
<dbReference type="Gene3D" id="2.30.40.10">
    <property type="entry name" value="Urease, subunit C, domain 1"/>
    <property type="match status" value="1"/>
</dbReference>
<organism evidence="2 3">
    <name type="scientific">Exobacillus caeni</name>
    <dbReference type="NCBI Taxonomy" id="2574798"/>
    <lineage>
        <taxon>Bacteria</taxon>
        <taxon>Bacillati</taxon>
        <taxon>Bacillota</taxon>
        <taxon>Bacilli</taxon>
        <taxon>Bacillales</taxon>
        <taxon>Guptibacillaceae</taxon>
        <taxon>Exobacillus</taxon>
    </lineage>
</organism>
<name>A0A5R9F5S4_9BACL</name>
<keyword evidence="3" id="KW-1185">Reference proteome</keyword>